<accession>A0A926UUI9</accession>
<organism evidence="2 3">
    <name type="scientific">Pseudanabaena cinerea FACHB-1277</name>
    <dbReference type="NCBI Taxonomy" id="2949581"/>
    <lineage>
        <taxon>Bacteria</taxon>
        <taxon>Bacillati</taxon>
        <taxon>Cyanobacteriota</taxon>
        <taxon>Cyanophyceae</taxon>
        <taxon>Pseudanabaenales</taxon>
        <taxon>Pseudanabaenaceae</taxon>
        <taxon>Pseudanabaena</taxon>
        <taxon>Pseudanabaena cinerea</taxon>
    </lineage>
</organism>
<name>A0A926UUI9_9CYAN</name>
<sequence length="361" mass="41213">MFKFLIVIRPLGLLYGSAGAFLSPANLVGRSGAKFPPDAGTLSGLILATNQEQKFSDHQELKTNLAVAGAFWAESDHPENFFVPIPRSRIVGEKNKDFDEWTLINNKWERQHPDLDPEYQWQSINSWHKQTPQLKRPEKGKLNDVGKTPWEFMPILHPYLKDDEKHVRDRDGLFLENAVQIREDSCLVYLSTHKLPDGWYRFGGENHIVEITSQAITEHSSICKLLKQKIGRSFALITPAVWGSNNLSTRYPNDVRFSNKRPEMLTDRPEPWRYRVGKGEAQNKRASKLSIGRYAVPAGTVYVVKHPLDLTWWDFPPEWFASGEGLPLRQFGCGLCLPVEIKIEPKAEPKADQKITQKGED</sequence>
<evidence type="ECO:0000313" key="3">
    <source>
        <dbReference type="Proteomes" id="UP000631421"/>
    </source>
</evidence>
<reference evidence="2" key="2">
    <citation type="submission" date="2020-08" db="EMBL/GenBank/DDBJ databases">
        <authorList>
            <person name="Chen M."/>
            <person name="Teng W."/>
            <person name="Zhao L."/>
            <person name="Hu C."/>
            <person name="Zhou Y."/>
            <person name="Han B."/>
            <person name="Song L."/>
            <person name="Shu W."/>
        </authorList>
    </citation>
    <scope>NUCLEOTIDE SEQUENCE</scope>
    <source>
        <strain evidence="2">FACHB-1277</strain>
    </source>
</reference>
<evidence type="ECO:0000313" key="2">
    <source>
        <dbReference type="EMBL" id="MBD2150973.1"/>
    </source>
</evidence>
<proteinExistence type="predicted"/>
<feature type="signal peptide" evidence="1">
    <location>
        <begin position="1"/>
        <end position="20"/>
    </location>
</feature>
<protein>
    <submittedName>
        <fullName evidence="2">CRISPR-associated protein</fullName>
    </submittedName>
</protein>
<keyword evidence="3" id="KW-1185">Reference proteome</keyword>
<dbReference type="AlphaFoldDB" id="A0A926UUI9"/>
<comment type="caution">
    <text evidence="2">The sequence shown here is derived from an EMBL/GenBank/DDBJ whole genome shotgun (WGS) entry which is preliminary data.</text>
</comment>
<dbReference type="RefSeq" id="WP_190351335.1">
    <property type="nucleotide sequence ID" value="NZ_JACJPY010000038.1"/>
</dbReference>
<feature type="chain" id="PRO_5037578428" evidence="1">
    <location>
        <begin position="21"/>
        <end position="361"/>
    </location>
</feature>
<gene>
    <name evidence="2" type="ORF">H6F44_12710</name>
</gene>
<dbReference type="Proteomes" id="UP000631421">
    <property type="component" value="Unassembled WGS sequence"/>
</dbReference>
<evidence type="ECO:0000256" key="1">
    <source>
        <dbReference type="SAM" id="SignalP"/>
    </source>
</evidence>
<dbReference type="EMBL" id="JACJPY010000038">
    <property type="protein sequence ID" value="MBD2150973.1"/>
    <property type="molecule type" value="Genomic_DNA"/>
</dbReference>
<keyword evidence="1" id="KW-0732">Signal</keyword>
<reference evidence="2" key="1">
    <citation type="journal article" date="2015" name="ISME J.">
        <title>Draft Genome Sequence of Streptomyces incarnatus NRRL8089, which Produces the Nucleoside Antibiotic Sinefungin.</title>
        <authorList>
            <person name="Oshima K."/>
            <person name="Hattori M."/>
            <person name="Shimizu H."/>
            <person name="Fukuda K."/>
            <person name="Nemoto M."/>
            <person name="Inagaki K."/>
            <person name="Tamura T."/>
        </authorList>
    </citation>
    <scope>NUCLEOTIDE SEQUENCE</scope>
    <source>
        <strain evidence="2">FACHB-1277</strain>
    </source>
</reference>